<dbReference type="AlphaFoldDB" id="A0A2P8CSU9"/>
<proteinExistence type="predicted"/>
<evidence type="ECO:0000313" key="2">
    <source>
        <dbReference type="Proteomes" id="UP000240572"/>
    </source>
</evidence>
<name>A0A2P8CSU9_9BACT</name>
<protein>
    <submittedName>
        <fullName evidence="1">Uncharacterized protein</fullName>
    </submittedName>
</protein>
<dbReference type="EMBL" id="PYGD01000016">
    <property type="protein sequence ID" value="PSK88038.1"/>
    <property type="molecule type" value="Genomic_DNA"/>
</dbReference>
<keyword evidence="2" id="KW-1185">Reference proteome</keyword>
<organism evidence="1 2">
    <name type="scientific">Taibaiella chishuiensis</name>
    <dbReference type="NCBI Taxonomy" id="1434707"/>
    <lineage>
        <taxon>Bacteria</taxon>
        <taxon>Pseudomonadati</taxon>
        <taxon>Bacteroidota</taxon>
        <taxon>Chitinophagia</taxon>
        <taxon>Chitinophagales</taxon>
        <taxon>Chitinophagaceae</taxon>
        <taxon>Taibaiella</taxon>
    </lineage>
</organism>
<comment type="caution">
    <text evidence="1">The sequence shown here is derived from an EMBL/GenBank/DDBJ whole genome shotgun (WGS) entry which is preliminary data.</text>
</comment>
<gene>
    <name evidence="1" type="ORF">B0I18_11669</name>
</gene>
<reference evidence="1 2" key="1">
    <citation type="submission" date="2018-03" db="EMBL/GenBank/DDBJ databases">
        <title>Genomic Encyclopedia of Type Strains, Phase III (KMG-III): the genomes of soil and plant-associated and newly described type strains.</title>
        <authorList>
            <person name="Whitman W."/>
        </authorList>
    </citation>
    <scope>NUCLEOTIDE SEQUENCE [LARGE SCALE GENOMIC DNA]</scope>
    <source>
        <strain evidence="1 2">CGMCC 1.12700</strain>
    </source>
</reference>
<sequence>MKRTILKSTFESDDVKIEEQGIIAKLTSVNRGQLV</sequence>
<accession>A0A2P8CSU9</accession>
<evidence type="ECO:0000313" key="1">
    <source>
        <dbReference type="EMBL" id="PSK88038.1"/>
    </source>
</evidence>
<dbReference type="Proteomes" id="UP000240572">
    <property type="component" value="Unassembled WGS sequence"/>
</dbReference>